<protein>
    <submittedName>
        <fullName evidence="1">Uncharacterized protein</fullName>
    </submittedName>
</protein>
<name>A0ACC2YJV5_9PEZI</name>
<evidence type="ECO:0000313" key="2">
    <source>
        <dbReference type="Proteomes" id="UP001172680"/>
    </source>
</evidence>
<comment type="caution">
    <text evidence="1">The sequence shown here is derived from an EMBL/GenBank/DDBJ whole genome shotgun (WGS) entry which is preliminary data.</text>
</comment>
<organism evidence="1 2">
    <name type="scientific">Coniosporium tulheliwenetii</name>
    <dbReference type="NCBI Taxonomy" id="3383036"/>
    <lineage>
        <taxon>Eukaryota</taxon>
        <taxon>Fungi</taxon>
        <taxon>Dikarya</taxon>
        <taxon>Ascomycota</taxon>
        <taxon>Pezizomycotina</taxon>
        <taxon>Dothideomycetes</taxon>
        <taxon>Dothideomycetes incertae sedis</taxon>
        <taxon>Coniosporium</taxon>
    </lineage>
</organism>
<reference evidence="1" key="1">
    <citation type="submission" date="2022-10" db="EMBL/GenBank/DDBJ databases">
        <title>Culturing micro-colonial fungi from biological soil crusts in the Mojave desert and describing Neophaeococcomyces mojavensis, and introducing the new genera and species Taxawa tesnikishii.</title>
        <authorList>
            <person name="Kurbessoian T."/>
            <person name="Stajich J.E."/>
        </authorList>
    </citation>
    <scope>NUCLEOTIDE SEQUENCE</scope>
    <source>
        <strain evidence="1">JES_115</strain>
    </source>
</reference>
<sequence>MALAPRAEPTTVPAPFVFTPSQDWDGNDGSWSTFNINVGTPGQDFRVLISTSSYETWVVVPEGCTPTDPSDCATARGAEIFNSAASPGFETNQSSTWDMIGLYSLDLEKHLGYSGNGLFGYDRVGLGTYAETGGLVLNRTVVAGIADKDYFLGVLGLSTRPISFESTSDPIPSFFTDLKTKNLIPSSSYGYTAGASYRLKRVSGSLVLGGYDQSRFEPSNTTFTFSNDPTRDLTIGVQSIVAQDTLIGVASLTSTGHLSFIDSTVPHIWLPQAVCDTFERAFGLTYDPTTDLYLVNDTTHSQLQSLNPTISFKLGNQATIDPDGQSVTIDLPYAAFDLQASYPLYNTSTNYFPIRRAANNTQYTLGRTFLQEAYLIVDNERRNFSVSQAVFKDPMPSREIVTILCNGCSAVEPESSGLSTGATIGIAVGAVLLTLGAALAIFFFLRTKKRKQRLAELEDTQYTKVDTAPKPSATSSPSHNDNDENKPHEVDATQMRQELPDSSTSPAGYGPYKLSEKHGGLLPAPLPSPGGHATTTPVIHELPGEYYVPIPGPSVGASREVSGRSSPATPGVSPRWVEITEEEARSEGVSSPGSASGVSPGTQGINQKMSDIKNVLLVGASGNLGPSILSEFLKSHLTVSVLSRPSSTATFPPEVNVIKSSYEPSELVPALKGQDAVISLVGFAAFDDQQKLIDAAIAAGVKRFVPSEFGNNTADQKAREFVPLFGVKKEVVDYLIGKEGKISWTGVVTGSFLDWGLKGGFLGFNLTAHTATIWDDGTVPFSTTNLSTIGRALVALLTDPSAYNQTANKYIYIASHVTTQSELLGYLEKVTGKSFKVTHVKSDEVVSKAREKLGKGDYSAVPDLILGATYGPEKLGLYEPTGNQLLGLPEESLEDTVRAVVEGRSREDYAGRGGNLGFGLC</sequence>
<gene>
    <name evidence="1" type="ORF">H2199_008408</name>
</gene>
<evidence type="ECO:0000313" key="1">
    <source>
        <dbReference type="EMBL" id="KAJ9635405.1"/>
    </source>
</evidence>
<dbReference type="EMBL" id="JAPDRP010000027">
    <property type="protein sequence ID" value="KAJ9635405.1"/>
    <property type="molecule type" value="Genomic_DNA"/>
</dbReference>
<dbReference type="Proteomes" id="UP001172680">
    <property type="component" value="Unassembled WGS sequence"/>
</dbReference>
<keyword evidence="2" id="KW-1185">Reference proteome</keyword>
<proteinExistence type="predicted"/>
<accession>A0ACC2YJV5</accession>